<accession>A0A9Q0FXK0</accession>
<keyword evidence="2" id="KW-1185">Reference proteome</keyword>
<evidence type="ECO:0000313" key="1">
    <source>
        <dbReference type="EMBL" id="KAJ4839545.1"/>
    </source>
</evidence>
<dbReference type="AlphaFoldDB" id="A0A9Q0FXK0"/>
<dbReference type="EMBL" id="JAKUCV010003276">
    <property type="protein sequence ID" value="KAJ4839545.1"/>
    <property type="molecule type" value="Genomic_DNA"/>
</dbReference>
<reference evidence="1" key="2">
    <citation type="journal article" date="2023" name="Plants (Basel)">
        <title>Annotation of the Turnera subulata (Passifloraceae) Draft Genome Reveals the S-Locus Evolved after the Divergence of Turneroideae from Passifloroideae in a Stepwise Manner.</title>
        <authorList>
            <person name="Henning P.M."/>
            <person name="Roalson E.H."/>
            <person name="Mir W."/>
            <person name="McCubbin A.G."/>
            <person name="Shore J.S."/>
        </authorList>
    </citation>
    <scope>NUCLEOTIDE SEQUENCE</scope>
    <source>
        <strain evidence="1">F60SS</strain>
    </source>
</reference>
<comment type="caution">
    <text evidence="1">The sequence shown here is derived from an EMBL/GenBank/DDBJ whole genome shotgun (WGS) entry which is preliminary data.</text>
</comment>
<reference evidence="1" key="1">
    <citation type="submission" date="2022-02" db="EMBL/GenBank/DDBJ databases">
        <authorList>
            <person name="Henning P.M."/>
            <person name="McCubbin A.G."/>
            <person name="Shore J.S."/>
        </authorList>
    </citation>
    <scope>NUCLEOTIDE SEQUENCE</scope>
    <source>
        <strain evidence="1">F60SS</strain>
        <tissue evidence="1">Leaves</tissue>
    </source>
</reference>
<proteinExistence type="predicted"/>
<dbReference type="Proteomes" id="UP001141552">
    <property type="component" value="Unassembled WGS sequence"/>
</dbReference>
<name>A0A9Q0FXK0_9ROSI</name>
<organism evidence="1 2">
    <name type="scientific">Turnera subulata</name>
    <dbReference type="NCBI Taxonomy" id="218843"/>
    <lineage>
        <taxon>Eukaryota</taxon>
        <taxon>Viridiplantae</taxon>
        <taxon>Streptophyta</taxon>
        <taxon>Embryophyta</taxon>
        <taxon>Tracheophyta</taxon>
        <taxon>Spermatophyta</taxon>
        <taxon>Magnoliopsida</taxon>
        <taxon>eudicotyledons</taxon>
        <taxon>Gunneridae</taxon>
        <taxon>Pentapetalae</taxon>
        <taxon>rosids</taxon>
        <taxon>fabids</taxon>
        <taxon>Malpighiales</taxon>
        <taxon>Passifloraceae</taxon>
        <taxon>Turnera</taxon>
    </lineage>
</organism>
<sequence length="103" mass="11675">MGRMIYQMPHLLIARYGWIQLEAVGEESFEVIVQREINAIKEYCQGIDSGHSAMDKSSIWSLGFYRAATNDAYWRCIFITSMVANNLKLDADLAECLNSCSSN</sequence>
<evidence type="ECO:0000313" key="2">
    <source>
        <dbReference type="Proteomes" id="UP001141552"/>
    </source>
</evidence>
<gene>
    <name evidence="1" type="ORF">Tsubulata_015956</name>
</gene>
<protein>
    <submittedName>
        <fullName evidence="1">Uncharacterized protein</fullName>
    </submittedName>
</protein>